<dbReference type="Proteomes" id="UP001500399">
    <property type="component" value="Unassembled WGS sequence"/>
</dbReference>
<gene>
    <name evidence="1" type="ORF">GCM10008919_11970</name>
</gene>
<accession>A0ABN0T2F6</accession>
<protein>
    <submittedName>
        <fullName evidence="1">Rpn family recombination-promoting nuclease/putative transposase</fullName>
    </submittedName>
</protein>
<dbReference type="InterPro" id="IPR010106">
    <property type="entry name" value="RpnA"/>
</dbReference>
<evidence type="ECO:0000313" key="1">
    <source>
        <dbReference type="EMBL" id="GAA0210307.1"/>
    </source>
</evidence>
<reference evidence="1 2" key="1">
    <citation type="journal article" date="2019" name="Int. J. Syst. Evol. Microbiol.">
        <title>The Global Catalogue of Microorganisms (GCM) 10K type strain sequencing project: providing services to taxonomists for standard genome sequencing and annotation.</title>
        <authorList>
            <consortium name="The Broad Institute Genomics Platform"/>
            <consortium name="The Broad Institute Genome Sequencing Center for Infectious Disease"/>
            <person name="Wu L."/>
            <person name="Ma J."/>
        </authorList>
    </citation>
    <scope>NUCLEOTIDE SEQUENCE [LARGE SCALE GENOMIC DNA]</scope>
    <source>
        <strain evidence="1 2">JCM 8542</strain>
    </source>
</reference>
<keyword evidence="2" id="KW-1185">Reference proteome</keyword>
<dbReference type="RefSeq" id="WP_304986881.1">
    <property type="nucleotide sequence ID" value="NZ_BAAACR010000008.1"/>
</dbReference>
<dbReference type="Pfam" id="PF12784">
    <property type="entry name" value="PDDEXK_2"/>
    <property type="match status" value="1"/>
</dbReference>
<sequence length="265" mass="31177">MSGYRIKPWEELTISDDYMFKLIMSRKRICKQMLERILHIEIEDIDYLETEKTVTARYHSKGIRLDVYVKDDQGTVYNIEMQVRKPEGDGLSKRTRYYQSMMDADLLAAGADYDTLNPTIIIFICPFDPFGMGRYFYTFENCCVEDAALRLNDGARKIFLNTKGRLGEIDNSIRAFLQYVDGVMTADHFVQEIDEEIQKVKRIEGEAVSYMTYEMKIKEERKEERKETRMEDIRRLISKLKISAEQAMDLLEIPQAERQLYKSAL</sequence>
<dbReference type="NCBIfam" id="TIGR01784">
    <property type="entry name" value="T_den_put_tspse"/>
    <property type="match status" value="1"/>
</dbReference>
<comment type="caution">
    <text evidence="1">The sequence shown here is derived from an EMBL/GenBank/DDBJ whole genome shotgun (WGS) entry which is preliminary data.</text>
</comment>
<evidence type="ECO:0000313" key="2">
    <source>
        <dbReference type="Proteomes" id="UP001500399"/>
    </source>
</evidence>
<organism evidence="1 2">
    <name type="scientific">Selenomonas dianae</name>
    <dbReference type="NCBI Taxonomy" id="135079"/>
    <lineage>
        <taxon>Bacteria</taxon>
        <taxon>Bacillati</taxon>
        <taxon>Bacillota</taxon>
        <taxon>Negativicutes</taxon>
        <taxon>Selenomonadales</taxon>
        <taxon>Selenomonadaceae</taxon>
        <taxon>Selenomonas</taxon>
    </lineage>
</organism>
<proteinExistence type="predicted"/>
<dbReference type="EMBL" id="BAAACR010000008">
    <property type="protein sequence ID" value="GAA0210307.1"/>
    <property type="molecule type" value="Genomic_DNA"/>
</dbReference>
<name>A0ABN0T2F6_9FIRM</name>